<dbReference type="Proteomes" id="UP001162060">
    <property type="component" value="Unassembled WGS sequence"/>
</dbReference>
<dbReference type="PANTHER" id="PTHR13604:SF0">
    <property type="entry name" value="ABASIC SITE PROCESSING PROTEIN HMCES"/>
    <property type="match status" value="1"/>
</dbReference>
<evidence type="ECO:0000313" key="9">
    <source>
        <dbReference type="EMBL" id="CAK7930096.1"/>
    </source>
</evidence>
<dbReference type="Gene3D" id="3.90.1680.10">
    <property type="entry name" value="SOS response associated peptidase-like"/>
    <property type="match status" value="1"/>
</dbReference>
<evidence type="ECO:0000256" key="3">
    <source>
        <dbReference type="ARBA" id="ARBA00022763"/>
    </source>
</evidence>
<dbReference type="Pfam" id="PF02586">
    <property type="entry name" value="SRAP"/>
    <property type="match status" value="1"/>
</dbReference>
<dbReference type="PANTHER" id="PTHR13604">
    <property type="entry name" value="DC12-RELATED"/>
    <property type="match status" value="1"/>
</dbReference>
<name>A0AAV1U5S2_9STRA</name>
<dbReference type="GO" id="GO:0006508">
    <property type="term" value="P:proteolysis"/>
    <property type="evidence" value="ECO:0007669"/>
    <property type="project" value="UniProtKB-KW"/>
</dbReference>
<evidence type="ECO:0000256" key="2">
    <source>
        <dbReference type="ARBA" id="ARBA00022670"/>
    </source>
</evidence>
<dbReference type="AlphaFoldDB" id="A0AAV1U5S2"/>
<dbReference type="InterPro" id="IPR036590">
    <property type="entry name" value="SRAP-like"/>
</dbReference>
<evidence type="ECO:0000256" key="5">
    <source>
        <dbReference type="ARBA" id="ARBA00023124"/>
    </source>
</evidence>
<accession>A0AAV1U5S2</accession>
<reference evidence="9" key="1">
    <citation type="submission" date="2024-01" db="EMBL/GenBank/DDBJ databases">
        <authorList>
            <person name="Webb A."/>
        </authorList>
    </citation>
    <scope>NUCLEOTIDE SEQUENCE</scope>
    <source>
        <strain evidence="9">Pm1</strain>
    </source>
</reference>
<dbReference type="GO" id="GO:0106300">
    <property type="term" value="P:protein-DNA covalent cross-linking repair"/>
    <property type="evidence" value="ECO:0007669"/>
    <property type="project" value="InterPro"/>
</dbReference>
<evidence type="ECO:0000256" key="8">
    <source>
        <dbReference type="SAM" id="MobiDB-lite"/>
    </source>
</evidence>
<comment type="similarity">
    <text evidence="1">Belongs to the SOS response-associated peptidase family.</text>
</comment>
<gene>
    <name evidence="9" type="ORF">PM001_LOCUS15246</name>
</gene>
<evidence type="ECO:0000256" key="6">
    <source>
        <dbReference type="ARBA" id="ARBA00023125"/>
    </source>
</evidence>
<feature type="compositionally biased region" description="Basic residues" evidence="8">
    <location>
        <begin position="334"/>
        <end position="349"/>
    </location>
</feature>
<keyword evidence="4" id="KW-0378">Hydrolase</keyword>
<sequence>MCGRSRCTLARQQVAEAAGVSPEEFTDGDKYKPVENMGPGRYGPVLLQCGGEKVDSETKAKTRLQAMWWGLVPSFTKADAKPDHFLMFNARSESLKERPAFKRLVESKRCVVVCEGYYEWHQVDKREKQPYYFYREKSLMKFAGLYDRWKNEEDELMYTYTILTTAIASEMKWLHTRMPVILPLDEDVGRWLSGAKFEDLKGLLKPYSGSDLKWHPVDKRVGSMQFQGEECAKQINIKHAGDIKSFFGVKAEKQEPRVSSPGIPPTTSDKTDGVLSSDSVASSSVKKEEQSVDPDARLAKRCQQFLTNFVPASSLLGKSFADEKEATQSEQLNQKRRRVSSPPRPKKTSTLKSPAKFKMSPGPKQSSLDFFFSKGSAPN</sequence>
<organism evidence="9 10">
    <name type="scientific">Peronospora matthiolae</name>
    <dbReference type="NCBI Taxonomy" id="2874970"/>
    <lineage>
        <taxon>Eukaryota</taxon>
        <taxon>Sar</taxon>
        <taxon>Stramenopiles</taxon>
        <taxon>Oomycota</taxon>
        <taxon>Peronosporomycetes</taxon>
        <taxon>Peronosporales</taxon>
        <taxon>Peronosporaceae</taxon>
        <taxon>Peronospora</taxon>
    </lineage>
</organism>
<proteinExistence type="inferred from homology"/>
<protein>
    <recommendedName>
        <fullName evidence="11">Embryonic stem cell-specific 5-hydroxymethylcytosine-binding protein</fullName>
    </recommendedName>
</protein>
<comment type="caution">
    <text evidence="9">The sequence shown here is derived from an EMBL/GenBank/DDBJ whole genome shotgun (WGS) entry which is preliminary data.</text>
</comment>
<evidence type="ECO:0008006" key="11">
    <source>
        <dbReference type="Google" id="ProtNLM"/>
    </source>
</evidence>
<dbReference type="SUPFAM" id="SSF143081">
    <property type="entry name" value="BB1717-like"/>
    <property type="match status" value="1"/>
</dbReference>
<feature type="compositionally biased region" description="Basic and acidic residues" evidence="8">
    <location>
        <begin position="285"/>
        <end position="295"/>
    </location>
</feature>
<dbReference type="GO" id="GO:0016829">
    <property type="term" value="F:lyase activity"/>
    <property type="evidence" value="ECO:0007669"/>
    <property type="project" value="UniProtKB-KW"/>
</dbReference>
<evidence type="ECO:0000256" key="1">
    <source>
        <dbReference type="ARBA" id="ARBA00008136"/>
    </source>
</evidence>
<evidence type="ECO:0000256" key="4">
    <source>
        <dbReference type="ARBA" id="ARBA00022801"/>
    </source>
</evidence>
<dbReference type="GO" id="GO:0003697">
    <property type="term" value="F:single-stranded DNA binding"/>
    <property type="evidence" value="ECO:0007669"/>
    <property type="project" value="InterPro"/>
</dbReference>
<keyword evidence="2" id="KW-0645">Protease</keyword>
<feature type="region of interest" description="Disordered" evidence="8">
    <location>
        <begin position="321"/>
        <end position="379"/>
    </location>
</feature>
<evidence type="ECO:0000313" key="10">
    <source>
        <dbReference type="Proteomes" id="UP001162060"/>
    </source>
</evidence>
<keyword evidence="5" id="KW-0190">Covalent protein-DNA linkage</keyword>
<feature type="region of interest" description="Disordered" evidence="8">
    <location>
        <begin position="251"/>
        <end position="295"/>
    </location>
</feature>
<evidence type="ECO:0000256" key="7">
    <source>
        <dbReference type="ARBA" id="ARBA00023239"/>
    </source>
</evidence>
<dbReference type="EMBL" id="CAKLBY020000161">
    <property type="protein sequence ID" value="CAK7930096.1"/>
    <property type="molecule type" value="Genomic_DNA"/>
</dbReference>
<dbReference type="GO" id="GO:0008233">
    <property type="term" value="F:peptidase activity"/>
    <property type="evidence" value="ECO:0007669"/>
    <property type="project" value="UniProtKB-KW"/>
</dbReference>
<keyword evidence="6" id="KW-0238">DNA-binding</keyword>
<dbReference type="InterPro" id="IPR003738">
    <property type="entry name" value="SRAP"/>
</dbReference>
<keyword evidence="7" id="KW-0456">Lyase</keyword>
<keyword evidence="3" id="KW-0227">DNA damage</keyword>